<protein>
    <recommendedName>
        <fullName evidence="1">glutathione-specific gamma-glutamylcyclotransferase</fullName>
        <ecNumber evidence="1">4.3.2.7</ecNumber>
    </recommendedName>
</protein>
<dbReference type="Proteomes" id="UP000219621">
    <property type="component" value="Unassembled WGS sequence"/>
</dbReference>
<organism evidence="3 4">
    <name type="scientific">Caenispirillum bisanense</name>
    <dbReference type="NCBI Taxonomy" id="414052"/>
    <lineage>
        <taxon>Bacteria</taxon>
        <taxon>Pseudomonadati</taxon>
        <taxon>Pseudomonadota</taxon>
        <taxon>Alphaproteobacteria</taxon>
        <taxon>Rhodospirillales</taxon>
        <taxon>Novispirillaceae</taxon>
        <taxon>Caenispirillum</taxon>
    </lineage>
</organism>
<dbReference type="GO" id="GO:0005737">
    <property type="term" value="C:cytoplasm"/>
    <property type="evidence" value="ECO:0007669"/>
    <property type="project" value="TreeGrafter"/>
</dbReference>
<dbReference type="EMBL" id="OCNJ01000006">
    <property type="protein sequence ID" value="SOD96802.1"/>
    <property type="molecule type" value="Genomic_DNA"/>
</dbReference>
<dbReference type="InterPro" id="IPR006840">
    <property type="entry name" value="ChaC"/>
</dbReference>
<dbReference type="Gene3D" id="3.10.490.10">
    <property type="entry name" value="Gamma-glutamyl cyclotransferase-like"/>
    <property type="match status" value="1"/>
</dbReference>
<evidence type="ECO:0000256" key="1">
    <source>
        <dbReference type="ARBA" id="ARBA00012344"/>
    </source>
</evidence>
<name>A0A286GMT6_9PROT</name>
<dbReference type="Pfam" id="PF04752">
    <property type="entry name" value="ChaC"/>
    <property type="match status" value="1"/>
</dbReference>
<dbReference type="AlphaFoldDB" id="A0A286GMT6"/>
<dbReference type="CDD" id="cd06661">
    <property type="entry name" value="GGCT_like"/>
    <property type="match status" value="1"/>
</dbReference>
<dbReference type="GO" id="GO:0061928">
    <property type="term" value="F:glutathione specific gamma-glutamylcyclotransferase activity"/>
    <property type="evidence" value="ECO:0007669"/>
    <property type="project" value="UniProtKB-EC"/>
</dbReference>
<dbReference type="PANTHER" id="PTHR12192:SF2">
    <property type="entry name" value="GLUTATHIONE-SPECIFIC GAMMA-GLUTAMYLCYCLOTRANSFERASE 2"/>
    <property type="match status" value="1"/>
</dbReference>
<reference evidence="3 4" key="1">
    <citation type="submission" date="2017-09" db="EMBL/GenBank/DDBJ databases">
        <authorList>
            <person name="Ehlers B."/>
            <person name="Leendertz F.H."/>
        </authorList>
    </citation>
    <scope>NUCLEOTIDE SEQUENCE [LARGE SCALE GENOMIC DNA]</scope>
    <source>
        <strain evidence="3 4">USBA 140</strain>
    </source>
</reference>
<dbReference type="GO" id="GO:0006751">
    <property type="term" value="P:glutathione catabolic process"/>
    <property type="evidence" value="ECO:0007669"/>
    <property type="project" value="InterPro"/>
</dbReference>
<dbReference type="InterPro" id="IPR036568">
    <property type="entry name" value="GGCT-like_sf"/>
</dbReference>
<sequence length="190" mass="20826">MTTTHASDDDFWVFGYGSLMWNPGFSALAAEPAVLNGYHRSFCIYSTHYRGTRERPGLVLGLAPGGSCPGVAFRVARGEAELVRDYLRERELCGYAYVEATLPVSLRDGRVVEAYTFVADPSHRQYAGELGVCASAAIIMEAVGRTGLNRDYLIKTVKELEAHGVLEPSLHALLEEVWRRTGEVEAGQGI</sequence>
<proteinExistence type="predicted"/>
<dbReference type="EC" id="4.3.2.7" evidence="1"/>
<accession>A0A286GMT6</accession>
<dbReference type="InterPro" id="IPR013024">
    <property type="entry name" value="GGCT-like"/>
</dbReference>
<evidence type="ECO:0000256" key="2">
    <source>
        <dbReference type="ARBA" id="ARBA00023239"/>
    </source>
</evidence>
<keyword evidence="2" id="KW-0456">Lyase</keyword>
<gene>
    <name evidence="3" type="ORF">SAMN05421508_106101</name>
</gene>
<dbReference type="RefSeq" id="WP_097279876.1">
    <property type="nucleotide sequence ID" value="NZ_OCNJ01000006.1"/>
</dbReference>
<dbReference type="SUPFAM" id="SSF110857">
    <property type="entry name" value="Gamma-glutamyl cyclotransferase-like"/>
    <property type="match status" value="1"/>
</dbReference>
<evidence type="ECO:0000313" key="3">
    <source>
        <dbReference type="EMBL" id="SOD96802.1"/>
    </source>
</evidence>
<dbReference type="PANTHER" id="PTHR12192">
    <property type="entry name" value="CATION TRANSPORT PROTEIN CHAC-RELATED"/>
    <property type="match status" value="1"/>
</dbReference>
<evidence type="ECO:0000313" key="4">
    <source>
        <dbReference type="Proteomes" id="UP000219621"/>
    </source>
</evidence>
<dbReference type="OrthoDB" id="9795692at2"/>
<keyword evidence="4" id="KW-1185">Reference proteome</keyword>